<evidence type="ECO:0000313" key="6">
    <source>
        <dbReference type="EMBL" id="CAB3788747.1"/>
    </source>
</evidence>
<dbReference type="CDD" id="cd08432">
    <property type="entry name" value="PBP2_GcdR_TrpI_HvrB_AmpR_like"/>
    <property type="match status" value="1"/>
</dbReference>
<name>A0A6S7CFS0_9BURK</name>
<dbReference type="InterPro" id="IPR000847">
    <property type="entry name" value="LysR_HTH_N"/>
</dbReference>
<keyword evidence="3" id="KW-0238">DNA-binding</keyword>
<dbReference type="Pfam" id="PF03466">
    <property type="entry name" value="LysR_substrate"/>
    <property type="match status" value="1"/>
</dbReference>
<dbReference type="RefSeq" id="WP_175105227.1">
    <property type="nucleotide sequence ID" value="NZ_CADIKM010000010.1"/>
</dbReference>
<dbReference type="SUPFAM" id="SSF46785">
    <property type="entry name" value="Winged helix' DNA-binding domain"/>
    <property type="match status" value="1"/>
</dbReference>
<organism evidence="6 7">
    <name type="scientific">Pararobbsia alpina</name>
    <dbReference type="NCBI Taxonomy" id="621374"/>
    <lineage>
        <taxon>Bacteria</taxon>
        <taxon>Pseudomonadati</taxon>
        <taxon>Pseudomonadota</taxon>
        <taxon>Betaproteobacteria</taxon>
        <taxon>Burkholderiales</taxon>
        <taxon>Burkholderiaceae</taxon>
        <taxon>Pararobbsia</taxon>
    </lineage>
</organism>
<dbReference type="AlphaFoldDB" id="A0A6S7CFS0"/>
<dbReference type="FunFam" id="1.10.10.10:FF:000038">
    <property type="entry name" value="Glycine cleavage system transcriptional activator"/>
    <property type="match status" value="1"/>
</dbReference>
<feature type="domain" description="HTH lysR-type" evidence="5">
    <location>
        <begin position="9"/>
        <end position="66"/>
    </location>
</feature>
<dbReference type="GO" id="GO:0003700">
    <property type="term" value="F:DNA-binding transcription factor activity"/>
    <property type="evidence" value="ECO:0007669"/>
    <property type="project" value="InterPro"/>
</dbReference>
<keyword evidence="2" id="KW-0805">Transcription regulation</keyword>
<dbReference type="InterPro" id="IPR005119">
    <property type="entry name" value="LysR_subst-bd"/>
</dbReference>
<dbReference type="Proteomes" id="UP000494115">
    <property type="component" value="Unassembled WGS sequence"/>
</dbReference>
<evidence type="ECO:0000256" key="2">
    <source>
        <dbReference type="ARBA" id="ARBA00023015"/>
    </source>
</evidence>
<evidence type="ECO:0000313" key="7">
    <source>
        <dbReference type="Proteomes" id="UP000494115"/>
    </source>
</evidence>
<dbReference type="Pfam" id="PF00126">
    <property type="entry name" value="HTH_1"/>
    <property type="match status" value="1"/>
</dbReference>
<gene>
    <name evidence="6" type="primary">gcvA_1</name>
    <name evidence="6" type="ORF">LMG28138_02671</name>
</gene>
<dbReference type="PROSITE" id="PS50931">
    <property type="entry name" value="HTH_LYSR"/>
    <property type="match status" value="1"/>
</dbReference>
<dbReference type="EMBL" id="CADIKM010000010">
    <property type="protein sequence ID" value="CAB3788747.1"/>
    <property type="molecule type" value="Genomic_DNA"/>
</dbReference>
<dbReference type="Gene3D" id="3.40.190.10">
    <property type="entry name" value="Periplasmic binding protein-like II"/>
    <property type="match status" value="2"/>
</dbReference>
<keyword evidence="4" id="KW-0804">Transcription</keyword>
<dbReference type="NCBIfam" id="NF008352">
    <property type="entry name" value="PRK11139.1"/>
    <property type="match status" value="1"/>
</dbReference>
<reference evidence="6 7" key="1">
    <citation type="submission" date="2020-04" db="EMBL/GenBank/DDBJ databases">
        <authorList>
            <person name="De Canck E."/>
        </authorList>
    </citation>
    <scope>NUCLEOTIDE SEQUENCE [LARGE SCALE GENOMIC DNA]</scope>
    <source>
        <strain evidence="6 7">LMG 28138</strain>
    </source>
</reference>
<protein>
    <submittedName>
        <fullName evidence="6">Glycine cleavage system transcriptional activator</fullName>
    </submittedName>
</protein>
<evidence type="ECO:0000259" key="5">
    <source>
        <dbReference type="PROSITE" id="PS50931"/>
    </source>
</evidence>
<evidence type="ECO:0000256" key="4">
    <source>
        <dbReference type="ARBA" id="ARBA00023163"/>
    </source>
</evidence>
<dbReference type="PANTHER" id="PTHR30537:SF79">
    <property type="entry name" value="TRANSCRIPTIONAL REGULATOR-RELATED"/>
    <property type="match status" value="1"/>
</dbReference>
<dbReference type="SUPFAM" id="SSF53850">
    <property type="entry name" value="Periplasmic binding protein-like II"/>
    <property type="match status" value="1"/>
</dbReference>
<keyword evidence="7" id="KW-1185">Reference proteome</keyword>
<dbReference type="PANTHER" id="PTHR30537">
    <property type="entry name" value="HTH-TYPE TRANSCRIPTIONAL REGULATOR"/>
    <property type="match status" value="1"/>
</dbReference>
<proteinExistence type="inferred from homology"/>
<dbReference type="GO" id="GO:0006351">
    <property type="term" value="P:DNA-templated transcription"/>
    <property type="evidence" value="ECO:0007669"/>
    <property type="project" value="TreeGrafter"/>
</dbReference>
<dbReference type="InterPro" id="IPR036390">
    <property type="entry name" value="WH_DNA-bd_sf"/>
</dbReference>
<comment type="similarity">
    <text evidence="1">Belongs to the LysR transcriptional regulatory family.</text>
</comment>
<dbReference type="InterPro" id="IPR058163">
    <property type="entry name" value="LysR-type_TF_proteobact-type"/>
</dbReference>
<sequence length="302" mass="33095">MQAPLRRLPNLSALRAFEAAARHQSFARAAAELFVTHSAISHQIKGLENELGVSLFARVGRRVVLTELGSEYAEQINSAFVRIAQATQGLSKDVRERRLVLTTIPSFAARWLAPRIGRFMIAHPELDVELRSSTELVDLDQSEVDVAIRFGTGAYPGLHVENLMHETFFVVCSPSFNGGVQPTTPAELPSFPLLRSDNERWRIWLDAAGLRDAPEPARGPIYEDSSLLLEAAIGGQGIALVRSSLAADPLAAGRLVRLFANIVTPSPWSYFLVSSKAKVQRPAVRAFRDWVLAEAQAFTAGT</sequence>
<evidence type="ECO:0000256" key="3">
    <source>
        <dbReference type="ARBA" id="ARBA00023125"/>
    </source>
</evidence>
<evidence type="ECO:0000256" key="1">
    <source>
        <dbReference type="ARBA" id="ARBA00009437"/>
    </source>
</evidence>
<dbReference type="PRINTS" id="PR00039">
    <property type="entry name" value="HTHLYSR"/>
</dbReference>
<dbReference type="Gene3D" id="1.10.10.10">
    <property type="entry name" value="Winged helix-like DNA-binding domain superfamily/Winged helix DNA-binding domain"/>
    <property type="match status" value="1"/>
</dbReference>
<accession>A0A6S7CFS0</accession>
<dbReference type="GO" id="GO:0043565">
    <property type="term" value="F:sequence-specific DNA binding"/>
    <property type="evidence" value="ECO:0007669"/>
    <property type="project" value="TreeGrafter"/>
</dbReference>
<dbReference type="InterPro" id="IPR036388">
    <property type="entry name" value="WH-like_DNA-bd_sf"/>
</dbReference>